<proteinExistence type="predicted"/>
<evidence type="ECO:0000313" key="3">
    <source>
        <dbReference type="Proteomes" id="UP001305779"/>
    </source>
</evidence>
<name>A0ABR0E0A0_ZASCE</name>
<protein>
    <submittedName>
        <fullName evidence="2">Uncharacterized protein</fullName>
    </submittedName>
</protein>
<evidence type="ECO:0000256" key="1">
    <source>
        <dbReference type="SAM" id="MobiDB-lite"/>
    </source>
</evidence>
<dbReference type="EMBL" id="JAXOVC010000013">
    <property type="protein sequence ID" value="KAK4494621.1"/>
    <property type="molecule type" value="Genomic_DNA"/>
</dbReference>
<accession>A0ABR0E0A0</accession>
<keyword evidence="3" id="KW-1185">Reference proteome</keyword>
<feature type="compositionally biased region" description="Polar residues" evidence="1">
    <location>
        <begin position="1"/>
        <end position="18"/>
    </location>
</feature>
<comment type="caution">
    <text evidence="2">The sequence shown here is derived from an EMBL/GenBank/DDBJ whole genome shotgun (WGS) entry which is preliminary data.</text>
</comment>
<organism evidence="2 3">
    <name type="scientific">Zasmidium cellare</name>
    <name type="common">Wine cellar mold</name>
    <name type="synonym">Racodium cellare</name>
    <dbReference type="NCBI Taxonomy" id="395010"/>
    <lineage>
        <taxon>Eukaryota</taxon>
        <taxon>Fungi</taxon>
        <taxon>Dikarya</taxon>
        <taxon>Ascomycota</taxon>
        <taxon>Pezizomycotina</taxon>
        <taxon>Dothideomycetes</taxon>
        <taxon>Dothideomycetidae</taxon>
        <taxon>Mycosphaerellales</taxon>
        <taxon>Mycosphaerellaceae</taxon>
        <taxon>Zasmidium</taxon>
    </lineage>
</organism>
<dbReference type="Proteomes" id="UP001305779">
    <property type="component" value="Unassembled WGS sequence"/>
</dbReference>
<evidence type="ECO:0000313" key="2">
    <source>
        <dbReference type="EMBL" id="KAK4494621.1"/>
    </source>
</evidence>
<sequence length="244" mass="27342">MSNGISANGTHSTSNNARTPRADDIVFQFNRQIGPCKLCNTQLPPTQDLPIHWQGCSTQNRAELKATPSIYLHQMNLAESDFQNLKNTRDPVDVNAEARKVLWMLHGIERVGEVDYRGFLESLRDNGYADSDLKRDIIDIMLGNLNRNGNVLSTVLAIEDALHYNSSSGLLHADDPTMDVKFLPYWKMYEVEFLRDQVHAGKKFGEILGEFVGWDRVKGDALPGRNGLGVAVWLFKVKVAGNDI</sequence>
<gene>
    <name evidence="2" type="ORF">PRZ48_013977</name>
</gene>
<feature type="region of interest" description="Disordered" evidence="1">
    <location>
        <begin position="1"/>
        <end position="21"/>
    </location>
</feature>
<reference evidence="2 3" key="1">
    <citation type="journal article" date="2023" name="G3 (Bethesda)">
        <title>A chromosome-level genome assembly of Zasmidium syzygii isolated from banana leaves.</title>
        <authorList>
            <person name="van Westerhoven A.C."/>
            <person name="Mehrabi R."/>
            <person name="Talebi R."/>
            <person name="Steentjes M.B.F."/>
            <person name="Corcolon B."/>
            <person name="Chong P.A."/>
            <person name="Kema G.H.J."/>
            <person name="Seidl M.F."/>
        </authorList>
    </citation>
    <scope>NUCLEOTIDE SEQUENCE [LARGE SCALE GENOMIC DNA]</scope>
    <source>
        <strain evidence="2 3">P124</strain>
    </source>
</reference>